<evidence type="ECO:0000313" key="3">
    <source>
        <dbReference type="EMBL" id="SCZ34078.1"/>
    </source>
</evidence>
<dbReference type="SMART" id="SM00470">
    <property type="entry name" value="ParB"/>
    <property type="match status" value="1"/>
</dbReference>
<accession>A0A1G5NAU5</accession>
<dbReference type="GO" id="GO:0007059">
    <property type="term" value="P:chromosome segregation"/>
    <property type="evidence" value="ECO:0007669"/>
    <property type="project" value="TreeGrafter"/>
</dbReference>
<gene>
    <name evidence="3" type="ORF">SAMN03080610_01632</name>
</gene>
<dbReference type="STRING" id="1120955.SAMN03080610_01632"/>
<dbReference type="GO" id="GO:0005694">
    <property type="term" value="C:chromosome"/>
    <property type="evidence" value="ECO:0007669"/>
    <property type="project" value="TreeGrafter"/>
</dbReference>
<dbReference type="CDD" id="cd16406">
    <property type="entry name" value="ParB_N_like"/>
    <property type="match status" value="1"/>
</dbReference>
<dbReference type="Pfam" id="PF02195">
    <property type="entry name" value="ParB_N"/>
    <property type="match status" value="1"/>
</dbReference>
<dbReference type="InterPro" id="IPR036086">
    <property type="entry name" value="ParB/Sulfiredoxin_sf"/>
</dbReference>
<dbReference type="Gene3D" id="1.10.10.2830">
    <property type="match status" value="1"/>
</dbReference>
<organism evidence="3 4">
    <name type="scientific">Afifella marina DSM 2698</name>
    <dbReference type="NCBI Taxonomy" id="1120955"/>
    <lineage>
        <taxon>Bacteria</taxon>
        <taxon>Pseudomonadati</taxon>
        <taxon>Pseudomonadota</taxon>
        <taxon>Alphaproteobacteria</taxon>
        <taxon>Hyphomicrobiales</taxon>
        <taxon>Afifellaceae</taxon>
        <taxon>Afifella</taxon>
    </lineage>
</organism>
<protein>
    <submittedName>
        <fullName evidence="3">Chromosome partitioning protein, ParB family</fullName>
    </submittedName>
</protein>
<dbReference type="SUPFAM" id="SSF109709">
    <property type="entry name" value="KorB DNA-binding domain-like"/>
    <property type="match status" value="1"/>
</dbReference>
<evidence type="ECO:0000313" key="4">
    <source>
        <dbReference type="Proteomes" id="UP000199347"/>
    </source>
</evidence>
<feature type="domain" description="ParB-like N-terminal" evidence="2">
    <location>
        <begin position="4"/>
        <end position="97"/>
    </location>
</feature>
<dbReference type="InterPro" id="IPR004437">
    <property type="entry name" value="ParB/RepB/Spo0J"/>
</dbReference>
<dbReference type="GO" id="GO:0003677">
    <property type="term" value="F:DNA binding"/>
    <property type="evidence" value="ECO:0007669"/>
    <property type="project" value="InterPro"/>
</dbReference>
<reference evidence="3 4" key="1">
    <citation type="submission" date="2016-10" db="EMBL/GenBank/DDBJ databases">
        <authorList>
            <person name="de Groot N.N."/>
        </authorList>
    </citation>
    <scope>NUCLEOTIDE SEQUENCE [LARGE SCALE GENOMIC DNA]</scope>
    <source>
        <strain evidence="3 4">DSM 2698</strain>
    </source>
</reference>
<dbReference type="AlphaFoldDB" id="A0A1G5NAU5"/>
<evidence type="ECO:0000259" key="2">
    <source>
        <dbReference type="SMART" id="SM00470"/>
    </source>
</evidence>
<sequence>MQLTHLNLNDLKPSSVNVRKKDGKAVGDLLPSIRSLGILQPLLVRPNCEGYEIVAGQRRYHALTVLAEDGEIDPVPCIVMDDGDDAKAIEASLAENIARLPMDEIDQYKAFAALAAKGETVDDIATRFGVTERLVNQRLAIANIIDPILNAYRRDEIRPDTLRILTMATPRQQKAWWRLHKSDDDYAPLGRALKDWLFGGTHIPLSNALFDIADYTAPIVSDLFGEDRYFSDSDLFWQMQSTAVAEAREAFKRDGWTDVVLMEVGNYWTSWDYRNVAKEDGGKVFITCTRDGEVTFHEGYLTIKEADRRDKQAETGEAKAERSELTKAMQNYLGLHRHGPVRTELLSRPDIALRLSVAHMIAGSGLWNVEAEPQRGSSEAIAESVTTAKANEAFATERQAVRSLLGIENTDDDEATDSTIVPSRQDYRSRHSLSDTFAVLMELDDAAVVRVLAFVMAETLEAHTPMIEALGAQFGTDMRDWWTADQTFFDLLREKEAINAMVAELAGDTTAKAYVTATAKVQKSIIAACLDGTREAQVANWMPRYMTFPATAYKQ</sequence>
<dbReference type="EMBL" id="FMVW01000003">
    <property type="protein sequence ID" value="SCZ34078.1"/>
    <property type="molecule type" value="Genomic_DNA"/>
</dbReference>
<name>A0A1G5NAU5_AFIMA</name>
<dbReference type="InterPro" id="IPR050336">
    <property type="entry name" value="Chromosome_partition/occlusion"/>
</dbReference>
<proteinExistence type="inferred from homology"/>
<dbReference type="Proteomes" id="UP000199347">
    <property type="component" value="Unassembled WGS sequence"/>
</dbReference>
<dbReference type="NCBIfam" id="TIGR00180">
    <property type="entry name" value="parB_part"/>
    <property type="match status" value="1"/>
</dbReference>
<comment type="similarity">
    <text evidence="1">Belongs to the ParB family.</text>
</comment>
<dbReference type="InterPro" id="IPR003115">
    <property type="entry name" value="ParB_N"/>
</dbReference>
<evidence type="ECO:0000256" key="1">
    <source>
        <dbReference type="ARBA" id="ARBA00006295"/>
    </source>
</evidence>
<dbReference type="PANTHER" id="PTHR33375:SF7">
    <property type="entry name" value="CHROMOSOME 2-PARTITIONING PROTEIN PARB-RELATED"/>
    <property type="match status" value="1"/>
</dbReference>
<dbReference type="SUPFAM" id="SSF110849">
    <property type="entry name" value="ParB/Sulfiredoxin"/>
    <property type="match status" value="1"/>
</dbReference>
<dbReference type="PANTHER" id="PTHR33375">
    <property type="entry name" value="CHROMOSOME-PARTITIONING PROTEIN PARB-RELATED"/>
    <property type="match status" value="1"/>
</dbReference>
<dbReference type="Gene3D" id="3.90.1530.30">
    <property type="match status" value="1"/>
</dbReference>
<keyword evidence="4" id="KW-1185">Reference proteome</keyword>